<name>A0A9D4TF85_CHLVU</name>
<evidence type="ECO:0000313" key="2">
    <source>
        <dbReference type="Proteomes" id="UP001055712"/>
    </source>
</evidence>
<sequence length="395" mass="44253">MWFAASLCAWQVPSRLDGSTRRASGLRRRASRPVEYSRIDRHGWTARRHEQQRLAVTGASASSSGNDGNAAQRLLQLSQQYDTLAVDDRNFHKQLTAEERLARIQMLLQQGVTEETVQRVIERSEGGPYMHLLLYSQDTVTARLAGLQRLLELSDAEVSKLFPYLAELLEADPEQHIRPRWNLLQSLLGEFQPADKRRFILSSTHSMLIPEPTIRDVFSGVEQLMGSTAAAQSLLRRSPKSFACGIKRLATNLSALQQLYGCSEQQAQKVLLRAAQLAPLKLEAPKFQCRVAALTEWYGHASPAAMLLAPSSGRRLCASLWVLGPRMAFIRRFRLERAESDLNTSALAIGTDGFCRAVGASEEEYAAFEQRWLASPEAAELCRHEGPPRMKVIWV</sequence>
<reference evidence="1" key="1">
    <citation type="journal article" date="2019" name="Plant J.">
        <title>Chlorella vulgaris genome assembly and annotation reveals the molecular basis for metabolic acclimation to high light conditions.</title>
        <authorList>
            <person name="Cecchin M."/>
            <person name="Marcolungo L."/>
            <person name="Rossato M."/>
            <person name="Girolomoni L."/>
            <person name="Cosentino E."/>
            <person name="Cuine S."/>
            <person name="Li-Beisson Y."/>
            <person name="Delledonne M."/>
            <person name="Ballottari M."/>
        </authorList>
    </citation>
    <scope>NUCLEOTIDE SEQUENCE</scope>
    <source>
        <strain evidence="1">211/11P</strain>
    </source>
</reference>
<keyword evidence="2" id="KW-1185">Reference proteome</keyword>
<proteinExistence type="predicted"/>
<comment type="caution">
    <text evidence="1">The sequence shown here is derived from an EMBL/GenBank/DDBJ whole genome shotgun (WGS) entry which is preliminary data.</text>
</comment>
<dbReference type="Gene3D" id="1.25.70.10">
    <property type="entry name" value="Transcription termination factor 3, mitochondrial"/>
    <property type="match status" value="1"/>
</dbReference>
<dbReference type="EMBL" id="SIDB01000013">
    <property type="protein sequence ID" value="KAI3424097.1"/>
    <property type="molecule type" value="Genomic_DNA"/>
</dbReference>
<dbReference type="AlphaFoldDB" id="A0A9D4TF85"/>
<dbReference type="Proteomes" id="UP001055712">
    <property type="component" value="Unassembled WGS sequence"/>
</dbReference>
<organism evidence="1 2">
    <name type="scientific">Chlorella vulgaris</name>
    <name type="common">Green alga</name>
    <dbReference type="NCBI Taxonomy" id="3077"/>
    <lineage>
        <taxon>Eukaryota</taxon>
        <taxon>Viridiplantae</taxon>
        <taxon>Chlorophyta</taxon>
        <taxon>core chlorophytes</taxon>
        <taxon>Trebouxiophyceae</taxon>
        <taxon>Chlorellales</taxon>
        <taxon>Chlorellaceae</taxon>
        <taxon>Chlorella clade</taxon>
        <taxon>Chlorella</taxon>
    </lineage>
</organism>
<accession>A0A9D4TF85</accession>
<protein>
    <submittedName>
        <fullName evidence="1">Uncharacterized protein</fullName>
    </submittedName>
</protein>
<gene>
    <name evidence="1" type="ORF">D9Q98_009459</name>
</gene>
<evidence type="ECO:0000313" key="1">
    <source>
        <dbReference type="EMBL" id="KAI3424097.1"/>
    </source>
</evidence>
<dbReference type="InterPro" id="IPR038538">
    <property type="entry name" value="MTERF_sf"/>
</dbReference>
<reference evidence="1" key="2">
    <citation type="submission" date="2020-11" db="EMBL/GenBank/DDBJ databases">
        <authorList>
            <person name="Cecchin M."/>
            <person name="Marcolungo L."/>
            <person name="Rossato M."/>
            <person name="Girolomoni L."/>
            <person name="Cosentino E."/>
            <person name="Cuine S."/>
            <person name="Li-Beisson Y."/>
            <person name="Delledonne M."/>
            <person name="Ballottari M."/>
        </authorList>
    </citation>
    <scope>NUCLEOTIDE SEQUENCE</scope>
    <source>
        <strain evidence="1">211/11P</strain>
        <tissue evidence="1">Whole cell</tissue>
    </source>
</reference>